<reference evidence="2 3" key="1">
    <citation type="submission" date="2014-03" db="EMBL/GenBank/DDBJ databases">
        <title>Bradyrhizobium valentinum sp. nov., isolated from effective nodules of Lupinus mariae-josephae, a lupine endemic of basic-lime soils in Eastern Spain.</title>
        <authorList>
            <person name="Duran D."/>
            <person name="Rey L."/>
            <person name="Navarro A."/>
            <person name="Busquets A."/>
            <person name="Imperial J."/>
            <person name="Ruiz-Argueso T."/>
        </authorList>
    </citation>
    <scope>NUCLEOTIDE SEQUENCE [LARGE SCALE GENOMIC DNA]</scope>
    <source>
        <strain evidence="2 3">Ro19</strain>
    </source>
</reference>
<evidence type="ECO:0000259" key="1">
    <source>
        <dbReference type="Pfam" id="PF06445"/>
    </source>
</evidence>
<gene>
    <name evidence="2" type="ORF">CQ13_31825</name>
</gene>
<sequence>MEKLDLKKVRKSLFTAPLNRFVTIDVPPVSYLMVDGHGDPNTAQAYRLAVESLYATAFTIKFSCKASGNDFVVMPLEGLWSAPDPESFCARRKDEWEWTMMIMVPDYVDDEAFLAARIKAREKLGALPESLRLESLEEGLCLQALHVGSYDDEGPLLARLHGEIMPSGGYDFAGRHHEVYLSDPRKTVPEKLKTVIRQPVRQN</sequence>
<dbReference type="PIRSF" id="PIRSF031644">
    <property type="entry name" value="UCP031644"/>
    <property type="match status" value="1"/>
</dbReference>
<dbReference type="InterPro" id="IPR008319">
    <property type="entry name" value="GyrI-like_CCH_Lin2189-like"/>
</dbReference>
<organism evidence="2 3">
    <name type="scientific">Bradyrhizobium retamae</name>
    <dbReference type="NCBI Taxonomy" id="1300035"/>
    <lineage>
        <taxon>Bacteria</taxon>
        <taxon>Pseudomonadati</taxon>
        <taxon>Pseudomonadota</taxon>
        <taxon>Alphaproteobacteria</taxon>
        <taxon>Hyphomicrobiales</taxon>
        <taxon>Nitrobacteraceae</taxon>
        <taxon>Bradyrhizobium</taxon>
    </lineage>
</organism>
<comment type="caution">
    <text evidence="2">The sequence shown here is derived from an EMBL/GenBank/DDBJ whole genome shotgun (WGS) entry which is preliminary data.</text>
</comment>
<protein>
    <recommendedName>
        <fullName evidence="1">GyrI-like small molecule binding domain-containing protein</fullName>
    </recommendedName>
</protein>
<dbReference type="Proteomes" id="UP000052023">
    <property type="component" value="Unassembled WGS sequence"/>
</dbReference>
<feature type="domain" description="GyrI-like small molecule binding" evidence="1">
    <location>
        <begin position="24"/>
        <end position="200"/>
    </location>
</feature>
<accession>A0A0R3MUH3</accession>
<dbReference type="InterPro" id="IPR029442">
    <property type="entry name" value="GyrI-like"/>
</dbReference>
<dbReference type="SUPFAM" id="SSF55136">
    <property type="entry name" value="Probable bacterial effector-binding domain"/>
    <property type="match status" value="1"/>
</dbReference>
<dbReference type="RefSeq" id="WP_057846058.1">
    <property type="nucleotide sequence ID" value="NZ_LLYA01000175.1"/>
</dbReference>
<dbReference type="Gene3D" id="3.20.80.10">
    <property type="entry name" value="Regulatory factor, effector binding domain"/>
    <property type="match status" value="1"/>
</dbReference>
<name>A0A0R3MUH3_9BRAD</name>
<evidence type="ECO:0000313" key="2">
    <source>
        <dbReference type="EMBL" id="KRR20902.1"/>
    </source>
</evidence>
<dbReference type="AlphaFoldDB" id="A0A0R3MUH3"/>
<dbReference type="Pfam" id="PF06445">
    <property type="entry name" value="GyrI-like"/>
    <property type="match status" value="1"/>
</dbReference>
<dbReference type="InterPro" id="IPR011256">
    <property type="entry name" value="Reg_factor_effector_dom_sf"/>
</dbReference>
<evidence type="ECO:0000313" key="3">
    <source>
        <dbReference type="Proteomes" id="UP000052023"/>
    </source>
</evidence>
<dbReference type="EMBL" id="LLYA01000175">
    <property type="protein sequence ID" value="KRR20902.1"/>
    <property type="molecule type" value="Genomic_DNA"/>
</dbReference>
<proteinExistence type="predicted"/>
<keyword evidence="3" id="KW-1185">Reference proteome</keyword>
<dbReference type="OrthoDB" id="4772335at2"/>